<organism evidence="2 3">
    <name type="scientific">Pleomorphomonas diazotrophica</name>
    <dbReference type="NCBI Taxonomy" id="1166257"/>
    <lineage>
        <taxon>Bacteria</taxon>
        <taxon>Pseudomonadati</taxon>
        <taxon>Pseudomonadota</taxon>
        <taxon>Alphaproteobacteria</taxon>
        <taxon>Hyphomicrobiales</taxon>
        <taxon>Pleomorphomonadaceae</taxon>
        <taxon>Pleomorphomonas</taxon>
    </lineage>
</organism>
<dbReference type="InterPro" id="IPR002931">
    <property type="entry name" value="Transglutaminase-like"/>
</dbReference>
<evidence type="ECO:0000259" key="1">
    <source>
        <dbReference type="SMART" id="SM00460"/>
    </source>
</evidence>
<dbReference type="OrthoDB" id="9804023at2"/>
<keyword evidence="3" id="KW-1185">Reference proteome</keyword>
<sequence>MRLRIRHDIVARYDEPVTLASRSLHLCPRTFDGQYVRAWHLDITGDCRQARSSDAFGNIVYDCAVEGPLDEIAIAAEGEVEVDDTTGVLQGAPLDRIPPAVFLRETRVTMRTPAIAAFADKAKAMSDGTPLDLCHKLMHLIHDEVEALGADPAELCGVREVAAEDVLAEAAGTPADLAHLFIAAARGLSLPARFVSGYLWQEEDTATGALAAWAEALIPGLGWVGFDAGRDTCPTDAYVRVASALDQSGAAWIRSADRGGIPAVVMVTAAADRLG</sequence>
<dbReference type="AlphaFoldDB" id="A0A1I4R226"/>
<dbReference type="Pfam" id="PF08379">
    <property type="entry name" value="Bact_transglu_N"/>
    <property type="match status" value="1"/>
</dbReference>
<name>A0A1I4R226_9HYPH</name>
<dbReference type="Pfam" id="PF01841">
    <property type="entry name" value="Transglut_core"/>
    <property type="match status" value="1"/>
</dbReference>
<dbReference type="SMART" id="SM00460">
    <property type="entry name" value="TGc"/>
    <property type="match status" value="1"/>
</dbReference>
<proteinExistence type="predicted"/>
<dbReference type="RefSeq" id="WP_101287355.1">
    <property type="nucleotide sequence ID" value="NZ_FOUQ01000001.1"/>
</dbReference>
<dbReference type="SUPFAM" id="SSF54001">
    <property type="entry name" value="Cysteine proteinases"/>
    <property type="match status" value="1"/>
</dbReference>
<dbReference type="Gene3D" id="3.10.620.30">
    <property type="match status" value="1"/>
</dbReference>
<dbReference type="InterPro" id="IPR013589">
    <property type="entry name" value="Bac_transglu_N"/>
</dbReference>
<feature type="domain" description="Transglutaminase-like" evidence="1">
    <location>
        <begin position="166"/>
        <end position="230"/>
    </location>
</feature>
<dbReference type="EMBL" id="PJNW01000002">
    <property type="protein sequence ID" value="PKR90260.1"/>
    <property type="molecule type" value="Genomic_DNA"/>
</dbReference>
<evidence type="ECO:0000313" key="3">
    <source>
        <dbReference type="Proteomes" id="UP000233491"/>
    </source>
</evidence>
<dbReference type="Proteomes" id="UP000233491">
    <property type="component" value="Unassembled WGS sequence"/>
</dbReference>
<dbReference type="PANTHER" id="PTHR33490:SF6">
    <property type="entry name" value="SLL1049 PROTEIN"/>
    <property type="match status" value="1"/>
</dbReference>
<dbReference type="PANTHER" id="PTHR33490">
    <property type="entry name" value="BLR5614 PROTEIN-RELATED"/>
    <property type="match status" value="1"/>
</dbReference>
<comment type="caution">
    <text evidence="2">The sequence shown here is derived from an EMBL/GenBank/DDBJ whole genome shotgun (WGS) entry which is preliminary data.</text>
</comment>
<reference evidence="2 3" key="1">
    <citation type="submission" date="2017-12" db="EMBL/GenBank/DDBJ databases">
        <title>Anaerobic carbon monoxide metabolism by Pleomorphomonas carboxyditropha sp. nov., a new mesophilic hydrogenogenic carboxidotroph.</title>
        <authorList>
            <person name="Esquivel-Elizondo S."/>
            <person name="Krajmalnik-Brown R."/>
        </authorList>
    </citation>
    <scope>NUCLEOTIDE SEQUENCE [LARGE SCALE GENOMIC DNA]</scope>
    <source>
        <strain evidence="2 3">R5-392</strain>
    </source>
</reference>
<gene>
    <name evidence="2" type="ORF">CXZ10_02405</name>
</gene>
<protein>
    <submittedName>
        <fullName evidence="2">Transglutaminase</fullName>
    </submittedName>
</protein>
<accession>A0A1I4R226</accession>
<evidence type="ECO:0000313" key="2">
    <source>
        <dbReference type="EMBL" id="PKR90260.1"/>
    </source>
</evidence>
<dbReference type="InterPro" id="IPR038765">
    <property type="entry name" value="Papain-like_cys_pep_sf"/>
</dbReference>